<dbReference type="Gene3D" id="2.160.20.80">
    <property type="entry name" value="E3 ubiquitin-protein ligase SopA"/>
    <property type="match status" value="2"/>
</dbReference>
<dbReference type="EMBL" id="JAWDKA010000001">
    <property type="protein sequence ID" value="MDV0441023.1"/>
    <property type="molecule type" value="Genomic_DNA"/>
</dbReference>
<reference evidence="1" key="1">
    <citation type="submission" date="2023-06" db="EMBL/GenBank/DDBJ databases">
        <title>Genome sequence of Methancorpusculaceae sp. Ag1.</title>
        <authorList>
            <person name="Protasov E."/>
            <person name="Platt K."/>
            <person name="Poehlein A."/>
            <person name="Daniel R."/>
            <person name="Brune A."/>
        </authorList>
    </citation>
    <scope>NUCLEOTIDE SEQUENCE</scope>
    <source>
        <strain evidence="1">Ag1</strain>
    </source>
</reference>
<dbReference type="AlphaFoldDB" id="A0AAE4MC78"/>
<protein>
    <recommendedName>
        <fullName evidence="3">Pentapeptide repeat-containing protein</fullName>
    </recommendedName>
</protein>
<name>A0AAE4MC78_9EURY</name>
<dbReference type="PANTHER" id="PTHR14136">
    <property type="entry name" value="BTB_POZ DOMAIN-CONTAINING PROTEIN KCTD9"/>
    <property type="match status" value="1"/>
</dbReference>
<dbReference type="SUPFAM" id="SSF141571">
    <property type="entry name" value="Pentapeptide repeat-like"/>
    <property type="match status" value="2"/>
</dbReference>
<dbReference type="Proteomes" id="UP001273136">
    <property type="component" value="Unassembled WGS sequence"/>
</dbReference>
<keyword evidence="2" id="KW-1185">Reference proteome</keyword>
<organism evidence="1 2">
    <name type="scientific">Methanorbis furvi</name>
    <dbReference type="NCBI Taxonomy" id="3028299"/>
    <lineage>
        <taxon>Archaea</taxon>
        <taxon>Methanobacteriati</taxon>
        <taxon>Methanobacteriota</taxon>
        <taxon>Stenosarchaea group</taxon>
        <taxon>Methanomicrobia</taxon>
        <taxon>Methanomicrobiales</taxon>
        <taxon>Methanocorpusculaceae</taxon>
        <taxon>Methanorbis</taxon>
    </lineage>
</organism>
<gene>
    <name evidence="1" type="ORF">McpAg1_02020</name>
</gene>
<comment type="caution">
    <text evidence="1">The sequence shown here is derived from an EMBL/GenBank/DDBJ whole genome shotgun (WGS) entry which is preliminary data.</text>
</comment>
<dbReference type="InterPro" id="IPR001646">
    <property type="entry name" value="5peptide_repeat"/>
</dbReference>
<evidence type="ECO:0000313" key="1">
    <source>
        <dbReference type="EMBL" id="MDV0441023.1"/>
    </source>
</evidence>
<evidence type="ECO:0008006" key="3">
    <source>
        <dbReference type="Google" id="ProtNLM"/>
    </source>
</evidence>
<evidence type="ECO:0000313" key="2">
    <source>
        <dbReference type="Proteomes" id="UP001273136"/>
    </source>
</evidence>
<dbReference type="InterPro" id="IPR051082">
    <property type="entry name" value="Pentapeptide-BTB/POZ_domain"/>
</dbReference>
<dbReference type="Pfam" id="PF00805">
    <property type="entry name" value="Pentapeptide"/>
    <property type="match status" value="4"/>
</dbReference>
<sequence length="243" mass="27051">MPPRRRTRFDQDQYEMFRRCSEAMDFTEWNGWYAEDLVQTQYLRSTDSYGAHLAGADLAYWYLEGADLRYAQLQGADLSYSYLKRANLANANLSGTNLWRAFLGGAELSGANPDAAVYDGAGKIKYDATQASLLRSAAESGNIALWNDWYQKELSKDGNDIRMYGAHLEEASLRNLDLSGAVLCYAHLEGSDLRHVKLCGANLLHVHLEGADLWQADLCDADLRHAELGGANLAGAKKDRALF</sequence>
<accession>A0AAE4MC78</accession>
<proteinExistence type="predicted"/>
<dbReference type="RefSeq" id="WP_338093417.1">
    <property type="nucleotide sequence ID" value="NZ_JAWDKA010000001.1"/>
</dbReference>
<dbReference type="PANTHER" id="PTHR14136:SF17">
    <property type="entry name" value="BTB_POZ DOMAIN-CONTAINING PROTEIN KCTD9"/>
    <property type="match status" value="1"/>
</dbReference>